<evidence type="ECO:0000313" key="4">
    <source>
        <dbReference type="Proteomes" id="UP000215289"/>
    </source>
</evidence>
<feature type="compositionally biased region" description="Low complexity" evidence="1">
    <location>
        <begin position="323"/>
        <end position="353"/>
    </location>
</feature>
<name>A0A397IF76_9EURO</name>
<dbReference type="SUPFAM" id="SSF52540">
    <property type="entry name" value="P-loop containing nucleoside triphosphate hydrolases"/>
    <property type="match status" value="1"/>
</dbReference>
<sequence length="403" mass="42995">MEEQVERLVDKVWQKFHSLPGNARLMIAISGIPGSGKTELASMMANRINQLYSKQYANKPPIAADIPMDGYHLTRAQLAQMPDPDYAAARRGAAFTFDGEKFLRLVQALREPITSETHVLYAPSFDHAVKDPVDNDIPIAPTSRIIFFEGNYLSLNKEPWSSVAKLMDELWFVEVDFETARKRLIRRHVQAGIAKDEVEADKRAMENDLVNGQEIVDNRMDVQELSPKSRRSAIKMFFSKATFVLSFLALGNIVAAAQTPACLLSVVGAQKDPADLQAVCITNGDDVQKQIANICGDSEQAALTWFADTCDAAGYKVVIKSTTTSGSSATGTPTNGSTSTNTGFVTATATGSSGSSGSGSGKSGTSSSSAASASHTVSAGSSDRQVSAAAFAAVVFFGFAAAL</sequence>
<dbReference type="GO" id="GO:0016301">
    <property type="term" value="F:kinase activity"/>
    <property type="evidence" value="ECO:0007669"/>
    <property type="project" value="InterPro"/>
</dbReference>
<dbReference type="AlphaFoldDB" id="A0A397IF76"/>
<evidence type="ECO:0000259" key="2">
    <source>
        <dbReference type="Pfam" id="PF00485"/>
    </source>
</evidence>
<dbReference type="EMBL" id="NIDN02000007">
    <property type="protein sequence ID" value="RLM01222.1"/>
    <property type="molecule type" value="Genomic_DNA"/>
</dbReference>
<dbReference type="PANTHER" id="PTHR10285">
    <property type="entry name" value="URIDINE KINASE"/>
    <property type="match status" value="1"/>
</dbReference>
<dbReference type="Proteomes" id="UP000215289">
    <property type="component" value="Unassembled WGS sequence"/>
</dbReference>
<dbReference type="Gene3D" id="3.40.50.300">
    <property type="entry name" value="P-loop containing nucleotide triphosphate hydrolases"/>
    <property type="match status" value="2"/>
</dbReference>
<dbReference type="OrthoDB" id="6362633at2759"/>
<keyword evidence="4" id="KW-1185">Reference proteome</keyword>
<reference evidence="3 4" key="1">
    <citation type="submission" date="2018-08" db="EMBL/GenBank/DDBJ databases">
        <title>Draft genome sequences of two Aspergillus turcosus clinical strains isolated from bronchoalveolar lavage fluid: one azole-susceptible and the other azole-resistant.</title>
        <authorList>
            <person name="Parent-Michaud M."/>
            <person name="Dufresne P.J."/>
            <person name="Fournier E."/>
            <person name="Martineau C."/>
            <person name="Moreira S."/>
            <person name="Perkins V."/>
            <person name="De Repentigny L."/>
            <person name="Dufresne S.F."/>
        </authorList>
    </citation>
    <scope>NUCLEOTIDE SEQUENCE [LARGE SCALE GENOMIC DNA]</scope>
    <source>
        <strain evidence="3">HMR AF 1038</strain>
    </source>
</reference>
<dbReference type="GO" id="GO:0005524">
    <property type="term" value="F:ATP binding"/>
    <property type="evidence" value="ECO:0007669"/>
    <property type="project" value="InterPro"/>
</dbReference>
<feature type="compositionally biased region" description="Low complexity" evidence="1">
    <location>
        <begin position="363"/>
        <end position="373"/>
    </location>
</feature>
<feature type="region of interest" description="Disordered" evidence="1">
    <location>
        <begin position="323"/>
        <end position="373"/>
    </location>
</feature>
<protein>
    <recommendedName>
        <fullName evidence="2">Phosphoribulokinase/uridine kinase domain-containing protein</fullName>
    </recommendedName>
</protein>
<gene>
    <name evidence="3" type="ORF">CFD26_108411</name>
</gene>
<proteinExistence type="predicted"/>
<comment type="caution">
    <text evidence="3">The sequence shown here is derived from an EMBL/GenBank/DDBJ whole genome shotgun (WGS) entry which is preliminary data.</text>
</comment>
<accession>A0A397IF76</accession>
<evidence type="ECO:0000313" key="3">
    <source>
        <dbReference type="EMBL" id="RLM01222.1"/>
    </source>
</evidence>
<dbReference type="STRING" id="1245748.A0A397IF76"/>
<dbReference type="Pfam" id="PF00485">
    <property type="entry name" value="PRK"/>
    <property type="match status" value="1"/>
</dbReference>
<organism evidence="3 4">
    <name type="scientific">Aspergillus turcosus</name>
    <dbReference type="NCBI Taxonomy" id="1245748"/>
    <lineage>
        <taxon>Eukaryota</taxon>
        <taxon>Fungi</taxon>
        <taxon>Dikarya</taxon>
        <taxon>Ascomycota</taxon>
        <taxon>Pezizomycotina</taxon>
        <taxon>Eurotiomycetes</taxon>
        <taxon>Eurotiomycetidae</taxon>
        <taxon>Eurotiales</taxon>
        <taxon>Aspergillaceae</taxon>
        <taxon>Aspergillus</taxon>
        <taxon>Aspergillus subgen. Fumigati</taxon>
    </lineage>
</organism>
<feature type="domain" description="Phosphoribulokinase/uridine kinase" evidence="2">
    <location>
        <begin position="26"/>
        <end position="200"/>
    </location>
</feature>
<evidence type="ECO:0000256" key="1">
    <source>
        <dbReference type="SAM" id="MobiDB-lite"/>
    </source>
</evidence>
<dbReference type="InterPro" id="IPR006083">
    <property type="entry name" value="PRK/URK"/>
</dbReference>
<dbReference type="InterPro" id="IPR027417">
    <property type="entry name" value="P-loop_NTPase"/>
</dbReference>